<dbReference type="Gene3D" id="1.10.260.50">
    <property type="match status" value="1"/>
</dbReference>
<dbReference type="KEGG" id="msf:IT882_10595"/>
<evidence type="ECO:0000256" key="1">
    <source>
        <dbReference type="ARBA" id="ARBA00001933"/>
    </source>
</evidence>
<dbReference type="InterPro" id="IPR015424">
    <property type="entry name" value="PyrdxlP-dep_Trfase"/>
</dbReference>
<dbReference type="SUPFAM" id="SSF53383">
    <property type="entry name" value="PLP-dependent transferases"/>
    <property type="match status" value="1"/>
</dbReference>
<gene>
    <name evidence="10" type="ORF">IT882_10595</name>
</gene>
<dbReference type="InterPro" id="IPR016454">
    <property type="entry name" value="Cysteine_dSase"/>
</dbReference>
<evidence type="ECO:0000256" key="4">
    <source>
        <dbReference type="ARBA" id="ARBA00022723"/>
    </source>
</evidence>
<proteinExistence type="inferred from homology"/>
<feature type="domain" description="Aminotransferase class V" evidence="9">
    <location>
        <begin position="5"/>
        <end position="355"/>
    </location>
</feature>
<comment type="cofactor">
    <cofactor evidence="1">
        <name>pyridoxal 5'-phosphate</name>
        <dbReference type="ChEBI" id="CHEBI:597326"/>
    </cofactor>
</comment>
<evidence type="ECO:0000256" key="3">
    <source>
        <dbReference type="ARBA" id="ARBA00022679"/>
    </source>
</evidence>
<dbReference type="InterPro" id="IPR000192">
    <property type="entry name" value="Aminotrans_V_dom"/>
</dbReference>
<keyword evidence="11" id="KW-1185">Reference proteome</keyword>
<reference evidence="10 11" key="1">
    <citation type="submission" date="2020-11" db="EMBL/GenBank/DDBJ databases">
        <title>Amino acid is mineralized and recycled by bacteria in oceanic microbiome.</title>
        <authorList>
            <person name="Zheng L.Y."/>
        </authorList>
    </citation>
    <scope>NUCLEOTIDE SEQUENCE [LARGE SCALE GENOMIC DNA]</scope>
    <source>
        <strain evidence="10 11">A32-1</strain>
    </source>
</reference>
<dbReference type="PANTHER" id="PTHR11601">
    <property type="entry name" value="CYSTEINE DESULFURYLASE FAMILY MEMBER"/>
    <property type="match status" value="1"/>
</dbReference>
<dbReference type="GO" id="GO:0031071">
    <property type="term" value="F:cysteine desulfurase activity"/>
    <property type="evidence" value="ECO:0007669"/>
    <property type="project" value="UniProtKB-EC"/>
</dbReference>
<comment type="catalytic activity">
    <reaction evidence="8">
        <text>(sulfur carrier)-H + L-cysteine = (sulfur carrier)-SH + L-alanine</text>
        <dbReference type="Rhea" id="RHEA:43892"/>
        <dbReference type="Rhea" id="RHEA-COMP:14737"/>
        <dbReference type="Rhea" id="RHEA-COMP:14739"/>
        <dbReference type="ChEBI" id="CHEBI:29917"/>
        <dbReference type="ChEBI" id="CHEBI:35235"/>
        <dbReference type="ChEBI" id="CHEBI:57972"/>
        <dbReference type="ChEBI" id="CHEBI:64428"/>
        <dbReference type="EC" id="2.8.1.7"/>
    </reaction>
</comment>
<accession>A0A7S8MV27</accession>
<dbReference type="Gene3D" id="3.40.640.10">
    <property type="entry name" value="Type I PLP-dependent aspartate aminotransferase-like (Major domain)"/>
    <property type="match status" value="1"/>
</dbReference>
<dbReference type="Gene3D" id="3.90.1150.10">
    <property type="entry name" value="Aspartate Aminotransferase, domain 1"/>
    <property type="match status" value="1"/>
</dbReference>
<comment type="similarity">
    <text evidence="2">Belongs to the class-V pyridoxal-phosphate-dependent aminotransferase family. NifS/IscS subfamily.</text>
</comment>
<keyword evidence="3" id="KW-0808">Transferase</keyword>
<protein>
    <submittedName>
        <fullName evidence="10">Cysteine desulfurase</fullName>
    </submittedName>
</protein>
<evidence type="ECO:0000256" key="6">
    <source>
        <dbReference type="ARBA" id="ARBA00023004"/>
    </source>
</evidence>
<dbReference type="Pfam" id="PF00266">
    <property type="entry name" value="Aminotran_5"/>
    <property type="match status" value="1"/>
</dbReference>
<dbReference type="GO" id="GO:0046872">
    <property type="term" value="F:metal ion binding"/>
    <property type="evidence" value="ECO:0007669"/>
    <property type="project" value="UniProtKB-KW"/>
</dbReference>
<evidence type="ECO:0000259" key="9">
    <source>
        <dbReference type="Pfam" id="PF00266"/>
    </source>
</evidence>
<evidence type="ECO:0000313" key="10">
    <source>
        <dbReference type="EMBL" id="QPE03734.1"/>
    </source>
</evidence>
<dbReference type="RefSeq" id="WP_195691826.1">
    <property type="nucleotide sequence ID" value="NZ_CP064760.1"/>
</dbReference>
<name>A0A7S8MV27_9MICO</name>
<evidence type="ECO:0000256" key="7">
    <source>
        <dbReference type="ARBA" id="ARBA00023014"/>
    </source>
</evidence>
<dbReference type="AlphaFoldDB" id="A0A7S8MV27"/>
<dbReference type="EMBL" id="CP064760">
    <property type="protein sequence ID" value="QPE03734.1"/>
    <property type="molecule type" value="Genomic_DNA"/>
</dbReference>
<sequence>MSFRYLDNAATTPVRREVLEAMTPYLTSHFGNPSSHHSVGEHAARALADARARVAAVLGMRPSDVIFTSGATEANNLAIKGVSIAAQQRRGARHIVTTAIEHESVLASVDYLVRIHGFEASILPVDRVGRVDPDAVAAAVRADTASASIGYANNEIGTIQDVAGIAAALAGRVPLHLDAVQAAGWLPLSDTGADALSIAGHKIGAPKGIGALGIRSRIPLEPVIHGGGQERERRSGTENVAGAVGLARAVELAEADRVDAAARVSAMRDELIAGVLDRVPTARLTGDPTHRLPGTASFTFAGVGGETVLLELERRGIITSSGSACAAGSDEASHVLLALGVDADEARTAVRITLGHSAEGSVEPIVEAVEAAVTAVVSGV</sequence>
<dbReference type="Proteomes" id="UP000594480">
    <property type="component" value="Chromosome"/>
</dbReference>
<evidence type="ECO:0000313" key="11">
    <source>
        <dbReference type="Proteomes" id="UP000594480"/>
    </source>
</evidence>
<dbReference type="PANTHER" id="PTHR11601:SF34">
    <property type="entry name" value="CYSTEINE DESULFURASE"/>
    <property type="match status" value="1"/>
</dbReference>
<dbReference type="InterPro" id="IPR015421">
    <property type="entry name" value="PyrdxlP-dep_Trfase_major"/>
</dbReference>
<keyword evidence="4" id="KW-0479">Metal-binding</keyword>
<organism evidence="10 11">
    <name type="scientific">Microbacterium schleiferi</name>
    <dbReference type="NCBI Taxonomy" id="69362"/>
    <lineage>
        <taxon>Bacteria</taxon>
        <taxon>Bacillati</taxon>
        <taxon>Actinomycetota</taxon>
        <taxon>Actinomycetes</taxon>
        <taxon>Micrococcales</taxon>
        <taxon>Microbacteriaceae</taxon>
        <taxon>Microbacterium</taxon>
    </lineage>
</organism>
<keyword evidence="5" id="KW-0663">Pyridoxal phosphate</keyword>
<keyword evidence="6" id="KW-0408">Iron</keyword>
<dbReference type="GO" id="GO:0051536">
    <property type="term" value="F:iron-sulfur cluster binding"/>
    <property type="evidence" value="ECO:0007669"/>
    <property type="project" value="UniProtKB-KW"/>
</dbReference>
<evidence type="ECO:0000256" key="5">
    <source>
        <dbReference type="ARBA" id="ARBA00022898"/>
    </source>
</evidence>
<dbReference type="PIRSF" id="PIRSF005572">
    <property type="entry name" value="NifS"/>
    <property type="match status" value="1"/>
</dbReference>
<evidence type="ECO:0000256" key="2">
    <source>
        <dbReference type="ARBA" id="ARBA00006490"/>
    </source>
</evidence>
<keyword evidence="7" id="KW-0411">Iron-sulfur</keyword>
<dbReference type="InterPro" id="IPR015422">
    <property type="entry name" value="PyrdxlP-dep_Trfase_small"/>
</dbReference>
<evidence type="ECO:0000256" key="8">
    <source>
        <dbReference type="ARBA" id="ARBA00050776"/>
    </source>
</evidence>